<dbReference type="InterPro" id="IPR016181">
    <property type="entry name" value="Acyl_CoA_acyltransferase"/>
</dbReference>
<name>A0ABX8S4J6_9ACTN</name>
<dbReference type="InterPro" id="IPR000182">
    <property type="entry name" value="GNAT_dom"/>
</dbReference>
<sequence length="173" mass="18308">MTDARPAVVRPAEPTDFPGIDRLTTAVYIGEGYVESSSAYAAVLADTAARAAAAEVVVAECDGVVVGSLTIARPGTPFAPLATPDELEFRMLAVDRRARATGVGTALVRHVLDLARHDGYARVVLGTTATMVAARRIYDRLGFVHRPDRDLILSNGVPITVLSADVVPPQSDR</sequence>
<dbReference type="PANTHER" id="PTHR13947">
    <property type="entry name" value="GNAT FAMILY N-ACETYLTRANSFERASE"/>
    <property type="match status" value="1"/>
</dbReference>
<dbReference type="Proteomes" id="UP000887023">
    <property type="component" value="Chromosome"/>
</dbReference>
<evidence type="ECO:0000259" key="2">
    <source>
        <dbReference type="PROSITE" id="PS51186"/>
    </source>
</evidence>
<organism evidence="3 4">
    <name type="scientific">Skermania pinensis</name>
    <dbReference type="NCBI Taxonomy" id="39122"/>
    <lineage>
        <taxon>Bacteria</taxon>
        <taxon>Bacillati</taxon>
        <taxon>Actinomycetota</taxon>
        <taxon>Actinomycetes</taxon>
        <taxon>Mycobacteriales</taxon>
        <taxon>Gordoniaceae</taxon>
        <taxon>Skermania</taxon>
    </lineage>
</organism>
<evidence type="ECO:0000256" key="1">
    <source>
        <dbReference type="ARBA" id="ARBA00022679"/>
    </source>
</evidence>
<evidence type="ECO:0000313" key="4">
    <source>
        <dbReference type="Proteomes" id="UP000887023"/>
    </source>
</evidence>
<keyword evidence="4" id="KW-1185">Reference proteome</keyword>
<reference evidence="3" key="1">
    <citation type="submission" date="2021-07" db="EMBL/GenBank/DDBJ databases">
        <title>Candidatus Kaistella beijingensis sp. nov. isolated from a municipal wastewater treatment plant is involved in sludge foaming.</title>
        <authorList>
            <person name="Song Y."/>
            <person name="Liu S.-J."/>
        </authorList>
    </citation>
    <scope>NUCLEOTIDE SEQUENCE</scope>
    <source>
        <strain evidence="3">DSM 43998</strain>
    </source>
</reference>
<accession>A0ABX8S4J6</accession>
<evidence type="ECO:0000313" key="3">
    <source>
        <dbReference type="EMBL" id="QXQ12758.1"/>
    </source>
</evidence>
<dbReference type="Pfam" id="PF00583">
    <property type="entry name" value="Acetyltransf_1"/>
    <property type="match status" value="1"/>
</dbReference>
<dbReference type="EMBL" id="CP079105">
    <property type="protein sequence ID" value="QXQ12758.1"/>
    <property type="molecule type" value="Genomic_DNA"/>
</dbReference>
<keyword evidence="1" id="KW-0808">Transferase</keyword>
<dbReference type="SUPFAM" id="SSF55729">
    <property type="entry name" value="Acyl-CoA N-acyltransferases (Nat)"/>
    <property type="match status" value="1"/>
</dbReference>
<dbReference type="Gene3D" id="3.40.630.30">
    <property type="match status" value="1"/>
</dbReference>
<dbReference type="PANTHER" id="PTHR13947:SF37">
    <property type="entry name" value="LD18367P"/>
    <property type="match status" value="1"/>
</dbReference>
<dbReference type="RefSeq" id="WP_066467423.1">
    <property type="nucleotide sequence ID" value="NZ_CBCRUZ010000002.1"/>
</dbReference>
<dbReference type="InterPro" id="IPR050769">
    <property type="entry name" value="NAT_camello-type"/>
</dbReference>
<dbReference type="PROSITE" id="PS51186">
    <property type="entry name" value="GNAT"/>
    <property type="match status" value="1"/>
</dbReference>
<feature type="domain" description="N-acetyltransferase" evidence="2">
    <location>
        <begin position="7"/>
        <end position="160"/>
    </location>
</feature>
<protein>
    <submittedName>
        <fullName evidence="3">GNAT family N-acetyltransferase</fullName>
    </submittedName>
</protein>
<proteinExistence type="predicted"/>
<dbReference type="CDD" id="cd04301">
    <property type="entry name" value="NAT_SF"/>
    <property type="match status" value="1"/>
</dbReference>
<gene>
    <name evidence="3" type="ORF">KV203_12525</name>
</gene>